<dbReference type="AlphaFoldDB" id="A0A1F4Y4H3"/>
<evidence type="ECO:0000313" key="1">
    <source>
        <dbReference type="EMBL" id="OGC88887.1"/>
    </source>
</evidence>
<name>A0A1F4Y4H3_9BACT</name>
<dbReference type="Proteomes" id="UP000176568">
    <property type="component" value="Unassembled WGS sequence"/>
</dbReference>
<protein>
    <submittedName>
        <fullName evidence="1">Uncharacterized protein</fullName>
    </submittedName>
</protein>
<comment type="caution">
    <text evidence="1">The sequence shown here is derived from an EMBL/GenBank/DDBJ whole genome shotgun (WGS) entry which is preliminary data.</text>
</comment>
<dbReference type="EMBL" id="MEXB01000002">
    <property type="protein sequence ID" value="OGC88887.1"/>
    <property type="molecule type" value="Genomic_DNA"/>
</dbReference>
<organism evidence="1 2">
    <name type="scientific">Candidatus Adlerbacteria bacterium RIFOXYC1_FULL_48_26</name>
    <dbReference type="NCBI Taxonomy" id="1797247"/>
    <lineage>
        <taxon>Bacteria</taxon>
        <taxon>Candidatus Adleribacteriota</taxon>
    </lineage>
</organism>
<evidence type="ECO:0000313" key="2">
    <source>
        <dbReference type="Proteomes" id="UP000176568"/>
    </source>
</evidence>
<gene>
    <name evidence="1" type="ORF">A2419_02560</name>
</gene>
<proteinExistence type="predicted"/>
<accession>A0A1F4Y4H3</accession>
<reference evidence="1 2" key="1">
    <citation type="journal article" date="2016" name="Nat. Commun.">
        <title>Thousands of microbial genomes shed light on interconnected biogeochemical processes in an aquifer system.</title>
        <authorList>
            <person name="Anantharaman K."/>
            <person name="Brown C.T."/>
            <person name="Hug L.A."/>
            <person name="Sharon I."/>
            <person name="Castelle C.J."/>
            <person name="Probst A.J."/>
            <person name="Thomas B.C."/>
            <person name="Singh A."/>
            <person name="Wilkins M.J."/>
            <person name="Karaoz U."/>
            <person name="Brodie E.L."/>
            <person name="Williams K.H."/>
            <person name="Hubbard S.S."/>
            <person name="Banfield J.F."/>
        </authorList>
    </citation>
    <scope>NUCLEOTIDE SEQUENCE [LARGE SCALE GENOMIC DNA]</scope>
</reference>
<sequence length="219" mass="23373">MNTKTLWAMGLLTIIVALGVYGYSSYRPGSELPPKAQVPSDTVSNGDQSAIEAVIVEYGATLQKPSKINIVSIAPRASGKAFESYQVEANIVETVSGSPSGVYPVSITVEKQGGSWMITALTKGAYSELPQRTTITGIWECLPHKGDGPHTMECAFGIAKDQSDGHYAVDTSLMSTYPVDYPTGTHLKIEGIVTPANQLSSVQKYDIDGIIRATSITKI</sequence>